<name>A8AC34_IGNH4</name>
<dbReference type="eggNOG" id="arCOG01096">
    <property type="taxonomic scope" value="Archaea"/>
</dbReference>
<keyword evidence="2" id="KW-0812">Transmembrane</keyword>
<dbReference type="GO" id="GO:0046872">
    <property type="term" value="F:metal ion binding"/>
    <property type="evidence" value="ECO:0007669"/>
    <property type="project" value="InterPro"/>
</dbReference>
<evidence type="ECO:0000313" key="5">
    <source>
        <dbReference type="Proteomes" id="UP000000262"/>
    </source>
</evidence>
<dbReference type="AlphaFoldDB" id="A8AC34"/>
<sequence>MNKEAVAEAGCKAEKAAWIVYSELAKMEKDERTRKLLSELAEDERRHYEFWRSVLGRECEVKVNKFLLKVMRRLFGPLFILKKMESGEEVSAEFYKNLLESEEFAKEKEEIKKILEDELKHEKKLVEMVEDARAKYVGYVALGLADSVVEITGVHAGFLGATDNPVVAGMAGLIVGFSASLSMGSAAYVQAKHDPSVRPPVSAAVTMISYLLSVILLALPYFLIGSVAIAFGTSLLLAMLIMGLFIYYSATIQEKDFKREYLETVSLLLATAIGSYVFGKVLETILNVKVVE</sequence>
<feature type="transmembrane region" description="Helical" evidence="2">
    <location>
        <begin position="166"/>
        <end position="189"/>
    </location>
</feature>
<accession>A8AC34</accession>
<reference evidence="4 5" key="1">
    <citation type="journal article" date="2008" name="Genome Biol.">
        <title>A genomic analysis of the archaeal system Ignicoccus hospitalis-Nanoarchaeum equitans.</title>
        <authorList>
            <person name="Podar M."/>
            <person name="Anderson I."/>
            <person name="Makarova K.S."/>
            <person name="Elkins J.G."/>
            <person name="Ivanova N."/>
            <person name="Wall M.A."/>
            <person name="Lykidis A."/>
            <person name="Mavromatis K."/>
            <person name="Sun H."/>
            <person name="Hudson M.E."/>
            <person name="Chen W."/>
            <person name="Deciu C."/>
            <person name="Hutchison D."/>
            <person name="Eads J.R."/>
            <person name="Anderson A."/>
            <person name="Fernandes F."/>
            <person name="Szeto E."/>
            <person name="Lapidus A."/>
            <person name="Kyrpides N.C."/>
            <person name="Saier M.H.Jr."/>
            <person name="Richardson P.M."/>
            <person name="Rachel R."/>
            <person name="Huber H."/>
            <person name="Eisen J.A."/>
            <person name="Koonin E.V."/>
            <person name="Keller M."/>
            <person name="Stetter K.O."/>
        </authorList>
    </citation>
    <scope>NUCLEOTIDE SEQUENCE [LARGE SCALE GENOMIC DNA]</scope>
    <source>
        <strain evidence="5">KIN4/I / DSM 18386 / JCM 14125</strain>
    </source>
</reference>
<evidence type="ECO:0000313" key="4">
    <source>
        <dbReference type="EMBL" id="ABU82486.1"/>
    </source>
</evidence>
<protein>
    <recommendedName>
        <fullName evidence="3">Rubrerythrin diiron-binding domain-containing protein</fullName>
    </recommendedName>
</protein>
<dbReference type="GeneID" id="5562572"/>
<dbReference type="Gene3D" id="1.10.620.20">
    <property type="entry name" value="Ribonucleotide Reductase, subunit A"/>
    <property type="match status" value="1"/>
</dbReference>
<feature type="transmembrane region" description="Helical" evidence="2">
    <location>
        <begin position="201"/>
        <end position="223"/>
    </location>
</feature>
<dbReference type="EMBL" id="CP000816">
    <property type="protein sequence ID" value="ABU82486.1"/>
    <property type="molecule type" value="Genomic_DNA"/>
</dbReference>
<dbReference type="Proteomes" id="UP000000262">
    <property type="component" value="Chromosome"/>
</dbReference>
<dbReference type="InterPro" id="IPR039376">
    <property type="entry name" value="Ferritin_CCC1_N"/>
</dbReference>
<dbReference type="InterPro" id="IPR012348">
    <property type="entry name" value="RNR-like"/>
</dbReference>
<keyword evidence="2" id="KW-0472">Membrane</keyword>
<dbReference type="SUPFAM" id="SSF47240">
    <property type="entry name" value="Ferritin-like"/>
    <property type="match status" value="1"/>
</dbReference>
<dbReference type="KEGG" id="iho:Igni_1310"/>
<feature type="domain" description="Rubrerythrin diiron-binding" evidence="3">
    <location>
        <begin position="4"/>
        <end position="53"/>
    </location>
</feature>
<dbReference type="HOGENOM" id="CLU_065373_1_0_2"/>
<dbReference type="Pfam" id="PF02915">
    <property type="entry name" value="Rubrerythrin"/>
    <property type="match status" value="1"/>
</dbReference>
<feature type="transmembrane region" description="Helical" evidence="2">
    <location>
        <begin position="136"/>
        <end position="160"/>
    </location>
</feature>
<dbReference type="OrthoDB" id="42847at2157"/>
<keyword evidence="1" id="KW-0175">Coiled coil</keyword>
<dbReference type="STRING" id="453591.Igni_1310"/>
<dbReference type="InterPro" id="IPR009078">
    <property type="entry name" value="Ferritin-like_SF"/>
</dbReference>
<feature type="transmembrane region" description="Helical" evidence="2">
    <location>
        <begin position="229"/>
        <end position="249"/>
    </location>
</feature>
<organism evidence="4 5">
    <name type="scientific">Ignicoccus hospitalis (strain KIN4/I / DSM 18386 / JCM 14125)</name>
    <dbReference type="NCBI Taxonomy" id="453591"/>
    <lineage>
        <taxon>Archaea</taxon>
        <taxon>Thermoproteota</taxon>
        <taxon>Thermoprotei</taxon>
        <taxon>Desulfurococcales</taxon>
        <taxon>Desulfurococcaceae</taxon>
        <taxon>Ignicoccus</taxon>
    </lineage>
</organism>
<evidence type="ECO:0000259" key="3">
    <source>
        <dbReference type="Pfam" id="PF02915"/>
    </source>
</evidence>
<evidence type="ECO:0000256" key="1">
    <source>
        <dbReference type="SAM" id="Coils"/>
    </source>
</evidence>
<dbReference type="CDD" id="cd01044">
    <property type="entry name" value="Ferritin_CCC1_N"/>
    <property type="match status" value="1"/>
</dbReference>
<dbReference type="InterPro" id="IPR003251">
    <property type="entry name" value="Rr_diiron-bd_dom"/>
</dbReference>
<proteinExistence type="predicted"/>
<evidence type="ECO:0000256" key="2">
    <source>
        <dbReference type="SAM" id="Phobius"/>
    </source>
</evidence>
<keyword evidence="5" id="KW-1185">Reference proteome</keyword>
<dbReference type="RefSeq" id="WP_012123450.1">
    <property type="nucleotide sequence ID" value="NC_009776.1"/>
</dbReference>
<gene>
    <name evidence="4" type="ordered locus">Igni_1310</name>
</gene>
<feature type="coiled-coil region" evidence="1">
    <location>
        <begin position="105"/>
        <end position="132"/>
    </location>
</feature>
<keyword evidence="2" id="KW-1133">Transmembrane helix</keyword>
<dbReference type="GO" id="GO:0016491">
    <property type="term" value="F:oxidoreductase activity"/>
    <property type="evidence" value="ECO:0007669"/>
    <property type="project" value="InterPro"/>
</dbReference>
<dbReference type="PhylomeDB" id="A8AC34"/>